<organism evidence="1 2">
    <name type="scientific">Peronosclerospora sorghi</name>
    <dbReference type="NCBI Taxonomy" id="230839"/>
    <lineage>
        <taxon>Eukaryota</taxon>
        <taxon>Sar</taxon>
        <taxon>Stramenopiles</taxon>
        <taxon>Oomycota</taxon>
        <taxon>Peronosporomycetes</taxon>
        <taxon>Peronosporales</taxon>
        <taxon>Peronosporaceae</taxon>
        <taxon>Peronosclerospora</taxon>
    </lineage>
</organism>
<keyword evidence="2" id="KW-1185">Reference proteome</keyword>
<reference evidence="1 2" key="1">
    <citation type="journal article" date="2022" name="bioRxiv">
        <title>The genome of the oomycete Peronosclerospora sorghi, a cosmopolitan pathogen of maize and sorghum, is inflated with dispersed pseudogenes.</title>
        <authorList>
            <person name="Fletcher K."/>
            <person name="Martin F."/>
            <person name="Isakeit T."/>
            <person name="Cavanaugh K."/>
            <person name="Magill C."/>
            <person name="Michelmore R."/>
        </authorList>
    </citation>
    <scope>NUCLEOTIDE SEQUENCE [LARGE SCALE GENOMIC DNA]</scope>
    <source>
        <strain evidence="1">P6</strain>
    </source>
</reference>
<protein>
    <submittedName>
        <fullName evidence="1">Uncharacterized protein</fullName>
    </submittedName>
</protein>
<evidence type="ECO:0000313" key="2">
    <source>
        <dbReference type="Proteomes" id="UP001163321"/>
    </source>
</evidence>
<proteinExistence type="predicted"/>
<gene>
    <name evidence="1" type="ORF">PsorP6_003536</name>
</gene>
<dbReference type="EMBL" id="CM047587">
    <property type="protein sequence ID" value="KAI9908068.1"/>
    <property type="molecule type" value="Genomic_DNA"/>
</dbReference>
<evidence type="ECO:0000313" key="1">
    <source>
        <dbReference type="EMBL" id="KAI9908068.1"/>
    </source>
</evidence>
<comment type="caution">
    <text evidence="1">The sequence shown here is derived from an EMBL/GenBank/DDBJ whole genome shotgun (WGS) entry which is preliminary data.</text>
</comment>
<name>A0ACC0VQB2_9STRA</name>
<accession>A0ACC0VQB2</accession>
<dbReference type="Proteomes" id="UP001163321">
    <property type="component" value="Chromosome 8"/>
</dbReference>
<sequence length="400" mass="45153">MLEFYCLSCSMYQCEHCCATKHRQLEPHLFFCVEGSPPKMLPFASWNLMFVETVKMKKGDLQDRAAVTNTANVLPRQSQIESLDERCAASMVAHIKLEEAGRTGATVAALDNLTINSSDFKGTLQPAVEDQWSQAKRLSRASKTSFVDLTLEDGSDTGANSTCSQTLAHPHIKEETQANTGDAWLTSVTTSQEELTLDVDELMEKTMGEEEDPILRSMIGEYNQLSAKIFGIDQEVDRIRKKTKEFSSAQPIDMAAVTKTRAMANNLRKDKNESEKARDGVVSKIVFYLKSDPEELKTFLQTCTAEVSYAQTACHRKCATLEANIRQTLEKIRKIQRDMEELINMKKDAFAEVTRLGEEIAVREEEVRKLDKERQDEFLRLCQYSKTIQVSVQEMVASTL</sequence>